<dbReference type="OrthoDB" id="2309723at2759"/>
<protein>
    <submittedName>
        <fullName evidence="2">Uncharacterized protein</fullName>
    </submittedName>
</protein>
<evidence type="ECO:0000313" key="2">
    <source>
        <dbReference type="EMBL" id="THU76253.1"/>
    </source>
</evidence>
<reference evidence="2 3" key="1">
    <citation type="journal article" date="2019" name="Nat. Ecol. Evol.">
        <title>Megaphylogeny resolves global patterns of mushroom evolution.</title>
        <authorList>
            <person name="Varga T."/>
            <person name="Krizsan K."/>
            <person name="Foldi C."/>
            <person name="Dima B."/>
            <person name="Sanchez-Garcia M."/>
            <person name="Sanchez-Ramirez S."/>
            <person name="Szollosi G.J."/>
            <person name="Szarkandi J.G."/>
            <person name="Papp V."/>
            <person name="Albert L."/>
            <person name="Andreopoulos W."/>
            <person name="Angelini C."/>
            <person name="Antonin V."/>
            <person name="Barry K.W."/>
            <person name="Bougher N.L."/>
            <person name="Buchanan P."/>
            <person name="Buyck B."/>
            <person name="Bense V."/>
            <person name="Catcheside P."/>
            <person name="Chovatia M."/>
            <person name="Cooper J."/>
            <person name="Damon W."/>
            <person name="Desjardin D."/>
            <person name="Finy P."/>
            <person name="Geml J."/>
            <person name="Haridas S."/>
            <person name="Hughes K."/>
            <person name="Justo A."/>
            <person name="Karasinski D."/>
            <person name="Kautmanova I."/>
            <person name="Kiss B."/>
            <person name="Kocsube S."/>
            <person name="Kotiranta H."/>
            <person name="LaButti K.M."/>
            <person name="Lechner B.E."/>
            <person name="Liimatainen K."/>
            <person name="Lipzen A."/>
            <person name="Lukacs Z."/>
            <person name="Mihaltcheva S."/>
            <person name="Morgado L.N."/>
            <person name="Niskanen T."/>
            <person name="Noordeloos M.E."/>
            <person name="Ohm R.A."/>
            <person name="Ortiz-Santana B."/>
            <person name="Ovrebo C."/>
            <person name="Racz N."/>
            <person name="Riley R."/>
            <person name="Savchenko A."/>
            <person name="Shiryaev A."/>
            <person name="Soop K."/>
            <person name="Spirin V."/>
            <person name="Szebenyi C."/>
            <person name="Tomsovsky M."/>
            <person name="Tulloss R.E."/>
            <person name="Uehling J."/>
            <person name="Grigoriev I.V."/>
            <person name="Vagvolgyi C."/>
            <person name="Papp T."/>
            <person name="Martin F.M."/>
            <person name="Miettinen O."/>
            <person name="Hibbett D.S."/>
            <person name="Nagy L.G."/>
        </authorList>
    </citation>
    <scope>NUCLEOTIDE SEQUENCE [LARGE SCALE GENOMIC DNA]</scope>
    <source>
        <strain evidence="2 3">CBS 962.96</strain>
    </source>
</reference>
<evidence type="ECO:0000313" key="3">
    <source>
        <dbReference type="Proteomes" id="UP000297245"/>
    </source>
</evidence>
<organism evidence="2 3">
    <name type="scientific">Dendrothele bispora (strain CBS 962.96)</name>
    <dbReference type="NCBI Taxonomy" id="1314807"/>
    <lineage>
        <taxon>Eukaryota</taxon>
        <taxon>Fungi</taxon>
        <taxon>Dikarya</taxon>
        <taxon>Basidiomycota</taxon>
        <taxon>Agaricomycotina</taxon>
        <taxon>Agaricomycetes</taxon>
        <taxon>Agaricomycetidae</taxon>
        <taxon>Agaricales</taxon>
        <taxon>Agaricales incertae sedis</taxon>
        <taxon>Dendrothele</taxon>
    </lineage>
</organism>
<dbReference type="EMBL" id="ML181041">
    <property type="protein sequence ID" value="THU76253.1"/>
    <property type="molecule type" value="Genomic_DNA"/>
</dbReference>
<proteinExistence type="predicted"/>
<name>A0A4S8KLA3_DENBC</name>
<keyword evidence="1" id="KW-0472">Membrane</keyword>
<sequence>MTHSGTDERVRTHRLKVEAANESAKMIDFDGRDVVFIDSIMAMLWFIINHVLTTEIRLLGQKRAGQQDPHLRDYQNSVSLIAKAMSGLTPSNPLMDEKLRKMQELSRSV</sequence>
<dbReference type="Proteomes" id="UP000297245">
    <property type="component" value="Unassembled WGS sequence"/>
</dbReference>
<dbReference type="AlphaFoldDB" id="A0A4S8KLA3"/>
<evidence type="ECO:0000256" key="1">
    <source>
        <dbReference type="SAM" id="Phobius"/>
    </source>
</evidence>
<keyword evidence="1" id="KW-0812">Transmembrane</keyword>
<accession>A0A4S8KLA3</accession>
<feature type="transmembrane region" description="Helical" evidence="1">
    <location>
        <begin position="34"/>
        <end position="53"/>
    </location>
</feature>
<keyword evidence="1" id="KW-1133">Transmembrane helix</keyword>
<keyword evidence="3" id="KW-1185">Reference proteome</keyword>
<gene>
    <name evidence="2" type="ORF">K435DRAFT_879473</name>
</gene>